<dbReference type="RefSeq" id="WP_194450717.1">
    <property type="nucleotide sequence ID" value="NZ_CP063849.1"/>
</dbReference>
<evidence type="ECO:0000313" key="2">
    <source>
        <dbReference type="Proteomes" id="UP000593892"/>
    </source>
</evidence>
<dbReference type="KEGG" id="pfer:IRI77_03605"/>
<reference evidence="1 2" key="1">
    <citation type="submission" date="2020-10" db="EMBL/GenBank/DDBJ databases">
        <title>Complete genome sequence of Paludibaculum fermentans P105T, a facultatively anaerobic acidobacterium capable of dissimilatory Fe(III) reduction.</title>
        <authorList>
            <person name="Dedysh S.N."/>
            <person name="Beletsky A.V."/>
            <person name="Kulichevskaya I.S."/>
            <person name="Mardanov A.V."/>
            <person name="Ravin N.V."/>
        </authorList>
    </citation>
    <scope>NUCLEOTIDE SEQUENCE [LARGE SCALE GENOMIC DNA]</scope>
    <source>
        <strain evidence="1 2">P105</strain>
    </source>
</reference>
<sequence length="291" mass="31093">MKKSILLIVAACAGGALLWAAVPGFVLWNNAELHGYMAKIAAKMKTEKVLGQDLGKWGNHWSSITRRNGDGVGELHEKVTDLFICEGGEATLVVGGTLTSPTSAGAGEMRGTGITGGRKVTMKPGDMVEIPANMPHQLLVPKEFLYYVVKVQQAAPQSPEGFRYWSKADFLSWKGKLQAKLAGKNVANQEIANWGNHSQLMVYRTGDGEVEIHEKQVDYFIVQQGEATLTVGGKATGTRVTGPGEQRGGTIAGGEKVTLKAGDIAHVPAAVPHQVVGTKDFLYAVLKVTVE</sequence>
<dbReference type="AlphaFoldDB" id="A0A7S7NSR0"/>
<dbReference type="SUPFAM" id="SSF51182">
    <property type="entry name" value="RmlC-like cupins"/>
    <property type="match status" value="1"/>
</dbReference>
<keyword evidence="2" id="KW-1185">Reference proteome</keyword>
<evidence type="ECO:0008006" key="3">
    <source>
        <dbReference type="Google" id="ProtNLM"/>
    </source>
</evidence>
<dbReference type="Proteomes" id="UP000593892">
    <property type="component" value="Chromosome"/>
</dbReference>
<dbReference type="PANTHER" id="PTHR43346:SF1">
    <property type="entry name" value="QUERCETIN 2,3-DIOXYGENASE-RELATED"/>
    <property type="match status" value="1"/>
</dbReference>
<dbReference type="InterPro" id="IPR052538">
    <property type="entry name" value="Flavonoid_dioxygenase-like"/>
</dbReference>
<name>A0A7S7NSR0_PALFE</name>
<accession>A0A7S7NSR0</accession>
<dbReference type="Gene3D" id="2.60.120.10">
    <property type="entry name" value="Jelly Rolls"/>
    <property type="match status" value="2"/>
</dbReference>
<evidence type="ECO:0000313" key="1">
    <source>
        <dbReference type="EMBL" id="QOY89055.1"/>
    </source>
</evidence>
<protein>
    <recommendedName>
        <fullName evidence="3">Cupin 2 conserved barrel domain-containing protein</fullName>
    </recommendedName>
</protein>
<dbReference type="PANTHER" id="PTHR43346">
    <property type="entry name" value="LIGAND BINDING DOMAIN PROTEIN, PUTATIVE (AFU_ORTHOLOGUE AFUA_6G14370)-RELATED"/>
    <property type="match status" value="1"/>
</dbReference>
<proteinExistence type="predicted"/>
<dbReference type="InterPro" id="IPR011051">
    <property type="entry name" value="RmlC_Cupin_sf"/>
</dbReference>
<organism evidence="1 2">
    <name type="scientific">Paludibaculum fermentans</name>
    <dbReference type="NCBI Taxonomy" id="1473598"/>
    <lineage>
        <taxon>Bacteria</taxon>
        <taxon>Pseudomonadati</taxon>
        <taxon>Acidobacteriota</taxon>
        <taxon>Terriglobia</taxon>
        <taxon>Bryobacterales</taxon>
        <taxon>Bryobacteraceae</taxon>
        <taxon>Paludibaculum</taxon>
    </lineage>
</organism>
<dbReference type="EMBL" id="CP063849">
    <property type="protein sequence ID" value="QOY89055.1"/>
    <property type="molecule type" value="Genomic_DNA"/>
</dbReference>
<dbReference type="CDD" id="cd02208">
    <property type="entry name" value="cupin_RmlC-like"/>
    <property type="match status" value="1"/>
</dbReference>
<dbReference type="InterPro" id="IPR014710">
    <property type="entry name" value="RmlC-like_jellyroll"/>
</dbReference>
<gene>
    <name evidence="1" type="ORF">IRI77_03605</name>
</gene>